<keyword evidence="2" id="KW-0472">Membrane</keyword>
<dbReference type="HOGENOM" id="CLU_2601656_0_0_9"/>
<evidence type="ECO:0000256" key="2">
    <source>
        <dbReference type="SAM" id="Phobius"/>
    </source>
</evidence>
<evidence type="ECO:0000313" key="3">
    <source>
        <dbReference type="EMBL" id="ERL64835.1"/>
    </source>
</evidence>
<feature type="transmembrane region" description="Helical" evidence="2">
    <location>
        <begin position="53"/>
        <end position="73"/>
    </location>
</feature>
<dbReference type="eggNOG" id="ENOG5032PWZ">
    <property type="taxonomic scope" value="Bacteria"/>
</dbReference>
<keyword evidence="2" id="KW-0812">Transmembrane</keyword>
<dbReference type="Proteomes" id="UP000030647">
    <property type="component" value="Unassembled WGS sequence"/>
</dbReference>
<gene>
    <name evidence="3" type="ORF">L248_0612</name>
</gene>
<organism evidence="3 4">
    <name type="scientific">Schleiferilactobacillus shenzhenensis LY-73</name>
    <dbReference type="NCBI Taxonomy" id="1231336"/>
    <lineage>
        <taxon>Bacteria</taxon>
        <taxon>Bacillati</taxon>
        <taxon>Bacillota</taxon>
        <taxon>Bacilli</taxon>
        <taxon>Lactobacillales</taxon>
        <taxon>Lactobacillaceae</taxon>
        <taxon>Schleiferilactobacillus</taxon>
    </lineage>
</organism>
<reference evidence="4" key="1">
    <citation type="journal article" date="2013" name="Genome Announc.">
        <title>Whole-Genome Sequencing of Lactobacillus shenzhenensis Strain LY-73T.</title>
        <authorList>
            <person name="Lin Z."/>
            <person name="Liu Z."/>
            <person name="Yang R."/>
            <person name="Zou Y."/>
            <person name="Wan D."/>
            <person name="Chen J."/>
            <person name="Guo M."/>
            <person name="Zhao J."/>
            <person name="Fang C."/>
            <person name="Yang R."/>
            <person name="Liu F."/>
        </authorList>
    </citation>
    <scope>NUCLEOTIDE SEQUENCE [LARGE SCALE GENOMIC DNA]</scope>
    <source>
        <strain evidence="4">LY-73</strain>
    </source>
</reference>
<accession>U4TN53</accession>
<dbReference type="AlphaFoldDB" id="U4TN53"/>
<feature type="region of interest" description="Disordered" evidence="1">
    <location>
        <begin position="1"/>
        <end position="43"/>
    </location>
</feature>
<protein>
    <submittedName>
        <fullName evidence="3">Uncharacterized protein</fullName>
    </submittedName>
</protein>
<sequence length="79" mass="8777">MQAEGTGKSTVQFTVVQDKKPTPPHHDQTKPSSSIHKKQSGVFPQTNEVTTPLLVVIGFELVALTSMAGYQLWERRRAE</sequence>
<dbReference type="STRING" id="1231336.L248_0612"/>
<keyword evidence="4" id="KW-1185">Reference proteome</keyword>
<proteinExistence type="predicted"/>
<dbReference type="EMBL" id="KI271592">
    <property type="protein sequence ID" value="ERL64835.1"/>
    <property type="molecule type" value="Genomic_DNA"/>
</dbReference>
<evidence type="ECO:0000256" key="1">
    <source>
        <dbReference type="SAM" id="MobiDB-lite"/>
    </source>
</evidence>
<name>U4TN53_9LACO</name>
<feature type="compositionally biased region" description="Basic and acidic residues" evidence="1">
    <location>
        <begin position="17"/>
        <end position="29"/>
    </location>
</feature>
<evidence type="ECO:0000313" key="4">
    <source>
        <dbReference type="Proteomes" id="UP000030647"/>
    </source>
</evidence>
<keyword evidence="2" id="KW-1133">Transmembrane helix</keyword>